<feature type="transmembrane region" description="Helical" evidence="7">
    <location>
        <begin position="65"/>
        <end position="82"/>
    </location>
</feature>
<evidence type="ECO:0000259" key="9">
    <source>
        <dbReference type="PROSITE" id="PS50929"/>
    </source>
</evidence>
<dbReference type="InterPro" id="IPR036640">
    <property type="entry name" value="ABC1_TM_sf"/>
</dbReference>
<dbReference type="Proteomes" id="UP000824321">
    <property type="component" value="Chromosome"/>
</dbReference>
<name>A0ABX8ZZ43_9SPHN</name>
<sequence>MTFDGTLKAMFAIASRRQAAALAILSLITAASEGLGFVLLVPIIALFAGSGPAMPLPFALPDMPLSAMLAMFVLLVAVRAVAEIARRLVAQDLRAGLVDSLRMRAVKALLGANWRWTMTQRRGASEALIITNIDRAGYAAEMATALVRLAFALVALVAAAMVVSPAAALTGGAAGGLVLLLYRPLTRRARALGNALSRTYDSLHERLGETLGAMRIIKSLGREGEAAKALSDELRGLRRAERGYVRDAAIGHAALQIGGALVAACLAWLALAWLGLPLSIVLPLAAIFVRALPLLGEAQVAMQGWSHASPAIEDALAMIERAGAAAEPEAATRAPRLTRRLSFESVSLTHRPGRTALMEVSLDIEAGTMVALTGRSGAGKSTLADLASGLIGPDAGAVSIDGTRLDAASRRAWRERVAYVQQEPLLFSGTVRQNLLWARPGADEAQVKRALEEAAAQFVFSLPEGIDCDLGEGGRALSGGERQRIALARALMRDPDLIVLDEATSAVDSESEQAIAAALHSMTGKRTVLAIAHRGLLTEIADRVVRIDRGRIATD</sequence>
<dbReference type="InterPro" id="IPR003439">
    <property type="entry name" value="ABC_transporter-like_ATP-bd"/>
</dbReference>
<keyword evidence="5 7" id="KW-1133">Transmembrane helix</keyword>
<dbReference type="Gene3D" id="1.20.1560.10">
    <property type="entry name" value="ABC transporter type 1, transmembrane domain"/>
    <property type="match status" value="1"/>
</dbReference>
<dbReference type="EMBL" id="CP081294">
    <property type="protein sequence ID" value="QZD94051.1"/>
    <property type="molecule type" value="Genomic_DNA"/>
</dbReference>
<evidence type="ECO:0000256" key="1">
    <source>
        <dbReference type="ARBA" id="ARBA00004651"/>
    </source>
</evidence>
<evidence type="ECO:0000256" key="4">
    <source>
        <dbReference type="ARBA" id="ARBA00022840"/>
    </source>
</evidence>
<gene>
    <name evidence="10" type="ORF">K3136_07975</name>
</gene>
<dbReference type="Pfam" id="PF00005">
    <property type="entry name" value="ABC_tran"/>
    <property type="match status" value="1"/>
</dbReference>
<keyword evidence="3" id="KW-0547">Nucleotide-binding</keyword>
<feature type="domain" description="ABC transporter" evidence="8">
    <location>
        <begin position="341"/>
        <end position="555"/>
    </location>
</feature>
<evidence type="ECO:0000313" key="11">
    <source>
        <dbReference type="Proteomes" id="UP000824321"/>
    </source>
</evidence>
<dbReference type="InterPro" id="IPR011527">
    <property type="entry name" value="ABC1_TM_dom"/>
</dbReference>
<dbReference type="SMART" id="SM00382">
    <property type="entry name" value="AAA"/>
    <property type="match status" value="1"/>
</dbReference>
<feature type="transmembrane region" description="Helical" evidence="7">
    <location>
        <begin position="138"/>
        <end position="160"/>
    </location>
</feature>
<evidence type="ECO:0000259" key="8">
    <source>
        <dbReference type="PROSITE" id="PS50893"/>
    </source>
</evidence>
<dbReference type="InterPro" id="IPR017871">
    <property type="entry name" value="ABC_transporter-like_CS"/>
</dbReference>
<dbReference type="PROSITE" id="PS50929">
    <property type="entry name" value="ABC_TM1F"/>
    <property type="match status" value="1"/>
</dbReference>
<accession>A0ABX8ZZ43</accession>
<dbReference type="Pfam" id="PF00664">
    <property type="entry name" value="ABC_membrane"/>
    <property type="match status" value="1"/>
</dbReference>
<organism evidence="10 11">
    <name type="scientific">Qipengyuania gelatinilytica</name>
    <dbReference type="NCBI Taxonomy" id="2867231"/>
    <lineage>
        <taxon>Bacteria</taxon>
        <taxon>Pseudomonadati</taxon>
        <taxon>Pseudomonadota</taxon>
        <taxon>Alphaproteobacteria</taxon>
        <taxon>Sphingomonadales</taxon>
        <taxon>Erythrobacteraceae</taxon>
        <taxon>Qipengyuania</taxon>
    </lineage>
</organism>
<dbReference type="PANTHER" id="PTHR24221:SF654">
    <property type="entry name" value="ATP-BINDING CASSETTE SUB-FAMILY B MEMBER 6"/>
    <property type="match status" value="1"/>
</dbReference>
<dbReference type="InterPro" id="IPR039421">
    <property type="entry name" value="Type_1_exporter"/>
</dbReference>
<dbReference type="PROSITE" id="PS00211">
    <property type="entry name" value="ABC_TRANSPORTER_1"/>
    <property type="match status" value="1"/>
</dbReference>
<evidence type="ECO:0000256" key="2">
    <source>
        <dbReference type="ARBA" id="ARBA00022692"/>
    </source>
</evidence>
<dbReference type="Gene3D" id="3.40.50.300">
    <property type="entry name" value="P-loop containing nucleotide triphosphate hydrolases"/>
    <property type="match status" value="1"/>
</dbReference>
<dbReference type="InterPro" id="IPR027417">
    <property type="entry name" value="P-loop_NTPase"/>
</dbReference>
<keyword evidence="4 10" id="KW-0067">ATP-binding</keyword>
<evidence type="ECO:0000256" key="6">
    <source>
        <dbReference type="ARBA" id="ARBA00023136"/>
    </source>
</evidence>
<dbReference type="PROSITE" id="PS50893">
    <property type="entry name" value="ABC_TRANSPORTER_2"/>
    <property type="match status" value="1"/>
</dbReference>
<keyword evidence="2 7" id="KW-0812">Transmembrane</keyword>
<keyword evidence="11" id="KW-1185">Reference proteome</keyword>
<dbReference type="PANTHER" id="PTHR24221">
    <property type="entry name" value="ATP-BINDING CASSETTE SUB-FAMILY B"/>
    <property type="match status" value="1"/>
</dbReference>
<evidence type="ECO:0000256" key="5">
    <source>
        <dbReference type="ARBA" id="ARBA00022989"/>
    </source>
</evidence>
<keyword evidence="6 7" id="KW-0472">Membrane</keyword>
<feature type="transmembrane region" description="Helical" evidence="7">
    <location>
        <begin position="21"/>
        <end position="45"/>
    </location>
</feature>
<evidence type="ECO:0000313" key="10">
    <source>
        <dbReference type="EMBL" id="QZD94051.1"/>
    </source>
</evidence>
<dbReference type="InterPro" id="IPR003593">
    <property type="entry name" value="AAA+_ATPase"/>
</dbReference>
<feature type="domain" description="ABC transmembrane type-1" evidence="9">
    <location>
        <begin position="20"/>
        <end position="270"/>
    </location>
</feature>
<dbReference type="RefSeq" id="WP_221429817.1">
    <property type="nucleotide sequence ID" value="NZ_CP081294.1"/>
</dbReference>
<comment type="subcellular location">
    <subcellularLocation>
        <location evidence="1">Cell membrane</location>
        <topology evidence="1">Multi-pass membrane protein</topology>
    </subcellularLocation>
</comment>
<evidence type="ECO:0000256" key="7">
    <source>
        <dbReference type="SAM" id="Phobius"/>
    </source>
</evidence>
<dbReference type="SUPFAM" id="SSF52540">
    <property type="entry name" value="P-loop containing nucleoside triphosphate hydrolases"/>
    <property type="match status" value="1"/>
</dbReference>
<feature type="transmembrane region" description="Helical" evidence="7">
    <location>
        <begin position="248"/>
        <end position="270"/>
    </location>
</feature>
<dbReference type="SUPFAM" id="SSF90123">
    <property type="entry name" value="ABC transporter transmembrane region"/>
    <property type="match status" value="1"/>
</dbReference>
<evidence type="ECO:0000256" key="3">
    <source>
        <dbReference type="ARBA" id="ARBA00022741"/>
    </source>
</evidence>
<feature type="transmembrane region" description="Helical" evidence="7">
    <location>
        <begin position="166"/>
        <end position="182"/>
    </location>
</feature>
<reference evidence="10 11" key="1">
    <citation type="submission" date="2021-08" db="EMBL/GenBank/DDBJ databases">
        <title>Comparative Genomics Analysis of the Genus Qipengyuania Reveals Extensive Genetic Diversity and Metabolic Versatility, Including the Description of Fifteen Novel Species.</title>
        <authorList>
            <person name="Liu Y."/>
        </authorList>
    </citation>
    <scope>NUCLEOTIDE SEQUENCE [LARGE SCALE GENOMIC DNA]</scope>
    <source>
        <strain evidence="10 11">1NDH1</strain>
    </source>
</reference>
<protein>
    <submittedName>
        <fullName evidence="10">ABC transporter ATP-binding protein/permease</fullName>
    </submittedName>
</protein>
<proteinExistence type="predicted"/>
<dbReference type="GO" id="GO:0005524">
    <property type="term" value="F:ATP binding"/>
    <property type="evidence" value="ECO:0007669"/>
    <property type="project" value="UniProtKB-KW"/>
</dbReference>